<dbReference type="SFLD" id="SFLDG01065">
    <property type="entry name" value="anaerobic_coproporphyrinogen-I"/>
    <property type="match status" value="1"/>
</dbReference>
<dbReference type="InterPro" id="IPR034505">
    <property type="entry name" value="Coproporphyrinogen-III_oxidase"/>
</dbReference>
<dbReference type="InterPro" id="IPR023404">
    <property type="entry name" value="rSAM_horseshoe"/>
</dbReference>
<dbReference type="CDD" id="cd01335">
    <property type="entry name" value="Radical_SAM"/>
    <property type="match status" value="1"/>
</dbReference>
<accession>A0A7M1LIE4</accession>
<evidence type="ECO:0000313" key="3">
    <source>
        <dbReference type="Proteomes" id="UP000594749"/>
    </source>
</evidence>
<feature type="domain" description="Radical SAM core" evidence="1">
    <location>
        <begin position="37"/>
        <end position="265"/>
    </location>
</feature>
<dbReference type="SMART" id="SM00729">
    <property type="entry name" value="Elp3"/>
    <property type="match status" value="1"/>
</dbReference>
<dbReference type="Pfam" id="PF04055">
    <property type="entry name" value="Radical_SAM"/>
    <property type="match status" value="1"/>
</dbReference>
<dbReference type="NCBIfam" id="NF006385">
    <property type="entry name" value="PRK08629.1"/>
    <property type="match status" value="1"/>
</dbReference>
<dbReference type="EMBL" id="CP063078">
    <property type="protein sequence ID" value="QOQ88133.1"/>
    <property type="molecule type" value="Genomic_DNA"/>
</dbReference>
<dbReference type="GO" id="GO:0006779">
    <property type="term" value="P:porphyrin-containing compound biosynthetic process"/>
    <property type="evidence" value="ECO:0007669"/>
    <property type="project" value="TreeGrafter"/>
</dbReference>
<sequence>MNVLQKFALNYGHNKMQKTLSNALDIDILDKEIKKVPDEGKEYMLYAHIPFCHVFCTYCSFHKYKYSDDLCKEYFKNLRSEIYQMKGAGYEFDSLYVGGGTTLIDEDELLKTLELIKKLFNVKEISCETDPNHIDPKQLKRFKGVIDRLSVGVQSFDNDILRKVSRLERFGDQKSLIDRLENAIGILPIMSLDLIFNFPFQTKEQLLKDINIAKNLNPEQITLYPLMKSEVTRENIAKTLGVSNEDNEYEFYKIIRDEFKDYHQNNAWAFSKLDSGLSDEYVGSNYEYVGVGSGAFSFLNGKLLINAFNLDEYNSRVKNEQSTVMATCEFKTKDRLQYIFLTQLFDGGVDIANYNAQNNCDIKKELWFELNALKFVKAIYEENGKIKPTEFGSYLCLVLMKDFYTGMDKVRAYFKDSAKLNRARKVKIMQE</sequence>
<dbReference type="Gene3D" id="3.80.30.20">
    <property type="entry name" value="tm_1862 like domain"/>
    <property type="match status" value="1"/>
</dbReference>
<dbReference type="GO" id="GO:0005737">
    <property type="term" value="C:cytoplasm"/>
    <property type="evidence" value="ECO:0007669"/>
    <property type="project" value="TreeGrafter"/>
</dbReference>
<dbReference type="PANTHER" id="PTHR13932">
    <property type="entry name" value="COPROPORPHYRINIGEN III OXIDASE"/>
    <property type="match status" value="1"/>
</dbReference>
<keyword evidence="3" id="KW-1185">Reference proteome</keyword>
<reference evidence="2 3" key="1">
    <citation type="submission" date="2020-10" db="EMBL/GenBank/DDBJ databases">
        <title>Campylobacter and Helicobacter PacBio genomes.</title>
        <authorList>
            <person name="Lane C."/>
        </authorList>
    </citation>
    <scope>NUCLEOTIDE SEQUENCE [LARGE SCALE GENOMIC DNA]</scope>
    <source>
        <strain evidence="2 3">2016D-0077</strain>
    </source>
</reference>
<evidence type="ECO:0000259" key="1">
    <source>
        <dbReference type="PROSITE" id="PS51918"/>
    </source>
</evidence>
<dbReference type="InterPro" id="IPR058240">
    <property type="entry name" value="rSAM_sf"/>
</dbReference>
<proteinExistence type="predicted"/>
<dbReference type="AlphaFoldDB" id="A0A7M1LIE4"/>
<dbReference type="PROSITE" id="PS51918">
    <property type="entry name" value="RADICAL_SAM"/>
    <property type="match status" value="1"/>
</dbReference>
<dbReference type="SFLD" id="SFLDS00029">
    <property type="entry name" value="Radical_SAM"/>
    <property type="match status" value="1"/>
</dbReference>
<organism evidence="2 3">
    <name type="scientific">Campylobacter corcagiensis</name>
    <dbReference type="NCBI Taxonomy" id="1448857"/>
    <lineage>
        <taxon>Bacteria</taxon>
        <taxon>Pseudomonadati</taxon>
        <taxon>Campylobacterota</taxon>
        <taxon>Epsilonproteobacteria</taxon>
        <taxon>Campylobacterales</taxon>
        <taxon>Campylobacteraceae</taxon>
        <taxon>Campylobacter</taxon>
    </lineage>
</organism>
<dbReference type="OrthoDB" id="9808022at2"/>
<name>A0A7M1LIE4_9BACT</name>
<dbReference type="Proteomes" id="UP000594749">
    <property type="component" value="Chromosome"/>
</dbReference>
<dbReference type="InterPro" id="IPR006638">
    <property type="entry name" value="Elp3/MiaA/NifB-like_rSAM"/>
</dbReference>
<dbReference type="PANTHER" id="PTHR13932:SF5">
    <property type="entry name" value="RADICAL S-ADENOSYL METHIONINE DOMAIN-CONTAINING PROTEIN 1, MITOCHONDRIAL"/>
    <property type="match status" value="1"/>
</dbReference>
<gene>
    <name evidence="2" type="ORF">IMC76_03275</name>
</gene>
<dbReference type="GO" id="GO:0051539">
    <property type="term" value="F:4 iron, 4 sulfur cluster binding"/>
    <property type="evidence" value="ECO:0007669"/>
    <property type="project" value="TreeGrafter"/>
</dbReference>
<protein>
    <submittedName>
        <fullName evidence="2">Coproporphyrinogen III oxidase family protein</fullName>
    </submittedName>
</protein>
<dbReference type="InterPro" id="IPR007197">
    <property type="entry name" value="rSAM"/>
</dbReference>
<dbReference type="RefSeq" id="WP_025802309.1">
    <property type="nucleotide sequence ID" value="NZ_CP053842.1"/>
</dbReference>
<evidence type="ECO:0000313" key="2">
    <source>
        <dbReference type="EMBL" id="QOQ88133.1"/>
    </source>
</evidence>
<dbReference type="SUPFAM" id="SSF102114">
    <property type="entry name" value="Radical SAM enzymes"/>
    <property type="match status" value="1"/>
</dbReference>
<dbReference type="GO" id="GO:0003824">
    <property type="term" value="F:catalytic activity"/>
    <property type="evidence" value="ECO:0007669"/>
    <property type="project" value="InterPro"/>
</dbReference>